<evidence type="ECO:0000313" key="2">
    <source>
        <dbReference type="Proteomes" id="UP000007318"/>
    </source>
</evidence>
<dbReference type="Proteomes" id="UP000007318">
    <property type="component" value="Segment"/>
</dbReference>
<dbReference type="KEGG" id="vg:11459728"/>
<reference evidence="1 2" key="1">
    <citation type="journal article" date="2011" name="Appl. Environ. Microbiol.">
        <title>Genome sequence and characterization of the related Gordonia phages GTE5 and GRU1 and their use as potential biocontrol agents.</title>
        <authorList>
            <person name="Petrovski S."/>
            <person name="Tillett D."/>
            <person name="Seviour R.J."/>
        </authorList>
    </citation>
    <scope>NUCLEOTIDE SEQUENCE [LARGE SCALE GENOMIC DNA]</scope>
</reference>
<keyword evidence="2" id="KW-1185">Reference proteome</keyword>
<proteinExistence type="predicted"/>
<name>G8EJU5_9CAUD</name>
<protein>
    <submittedName>
        <fullName evidence="1">Uncharacterized protein</fullName>
    </submittedName>
</protein>
<dbReference type="RefSeq" id="YP_004935809.1">
    <property type="nucleotide sequence ID" value="NC_016434.1"/>
</dbReference>
<dbReference type="GeneID" id="11459728"/>
<evidence type="ECO:0000313" key="1">
    <source>
        <dbReference type="EMBL" id="AET09827.1"/>
    </source>
</evidence>
<dbReference type="EMBL" id="JF923796">
    <property type="protein sequence ID" value="AET09827.1"/>
    <property type="molecule type" value="Genomic_DNA"/>
</dbReference>
<organism evidence="1 2">
    <name type="scientific">Gordonia phage GTE5</name>
    <dbReference type="NCBI Taxonomy" id="319522"/>
    <lineage>
        <taxon>Viruses</taxon>
        <taxon>Duplodnaviria</taxon>
        <taxon>Heunggongvirae</taxon>
        <taxon>Uroviricota</taxon>
        <taxon>Caudoviricetes</taxon>
        <taxon>Zierdtviridae</taxon>
        <taxon>Emilbogenvirinae</taxon>
        <taxon>Gruunavirus</taxon>
        <taxon>Gruunavirus GTE5</taxon>
    </lineage>
</organism>
<dbReference type="OrthoDB" id="29190at10239"/>
<accession>G8EJU5</accession>
<sequence>MYTKVTGLTRANVLALDDAVHYGHLAGVATTRTTATFHGGPAEALARLDAARIALSACFSTRGHPVASLSAVRRKLVAARDLER</sequence>